<reference evidence="9" key="1">
    <citation type="journal article" date="2019" name="Int. J. Syst. Evol. Microbiol.">
        <title>The Global Catalogue of Microorganisms (GCM) 10K type strain sequencing project: providing services to taxonomists for standard genome sequencing and annotation.</title>
        <authorList>
            <consortium name="The Broad Institute Genomics Platform"/>
            <consortium name="The Broad Institute Genome Sequencing Center for Infectious Disease"/>
            <person name="Wu L."/>
            <person name="Ma J."/>
        </authorList>
    </citation>
    <scope>NUCLEOTIDE SEQUENCE [LARGE SCALE GENOMIC DNA]</scope>
    <source>
        <strain evidence="9">JCM 3369</strain>
    </source>
</reference>
<feature type="transmembrane region" description="Helical" evidence="6">
    <location>
        <begin position="299"/>
        <end position="320"/>
    </location>
</feature>
<feature type="transmembrane region" description="Helical" evidence="6">
    <location>
        <begin position="269"/>
        <end position="287"/>
    </location>
</feature>
<feature type="transmembrane region" description="Helical" evidence="6">
    <location>
        <begin position="645"/>
        <end position="663"/>
    </location>
</feature>
<keyword evidence="3 6" id="KW-1133">Transmembrane helix</keyword>
<evidence type="ECO:0000313" key="9">
    <source>
        <dbReference type="Proteomes" id="UP001596380"/>
    </source>
</evidence>
<dbReference type="RefSeq" id="WP_160819644.1">
    <property type="nucleotide sequence ID" value="NZ_JBHSXE010000001.1"/>
</dbReference>
<evidence type="ECO:0000256" key="6">
    <source>
        <dbReference type="SAM" id="Phobius"/>
    </source>
</evidence>
<comment type="caution">
    <text evidence="8">The sequence shown here is derived from an EMBL/GenBank/DDBJ whole genome shotgun (WGS) entry which is preliminary data.</text>
</comment>
<evidence type="ECO:0000313" key="8">
    <source>
        <dbReference type="EMBL" id="MFC6878836.1"/>
    </source>
</evidence>
<feature type="transmembrane region" description="Helical" evidence="6">
    <location>
        <begin position="427"/>
        <end position="447"/>
    </location>
</feature>
<evidence type="ECO:0000256" key="4">
    <source>
        <dbReference type="ARBA" id="ARBA00023136"/>
    </source>
</evidence>
<keyword evidence="2 5" id="KW-0812">Transmembrane</keyword>
<evidence type="ECO:0000259" key="7">
    <source>
        <dbReference type="Pfam" id="PF00361"/>
    </source>
</evidence>
<dbReference type="Proteomes" id="UP001596380">
    <property type="component" value="Unassembled WGS sequence"/>
</dbReference>
<evidence type="ECO:0000256" key="5">
    <source>
        <dbReference type="RuleBase" id="RU000320"/>
    </source>
</evidence>
<evidence type="ECO:0000256" key="3">
    <source>
        <dbReference type="ARBA" id="ARBA00022989"/>
    </source>
</evidence>
<dbReference type="EMBL" id="JBHSXS010000001">
    <property type="protein sequence ID" value="MFC6878836.1"/>
    <property type="molecule type" value="Genomic_DNA"/>
</dbReference>
<organism evidence="8 9">
    <name type="scientific">Actinomadura yumaensis</name>
    <dbReference type="NCBI Taxonomy" id="111807"/>
    <lineage>
        <taxon>Bacteria</taxon>
        <taxon>Bacillati</taxon>
        <taxon>Actinomycetota</taxon>
        <taxon>Actinomycetes</taxon>
        <taxon>Streptosporangiales</taxon>
        <taxon>Thermomonosporaceae</taxon>
        <taxon>Actinomadura</taxon>
    </lineage>
</organism>
<dbReference type="PANTHER" id="PTHR42829">
    <property type="entry name" value="NADH-UBIQUINONE OXIDOREDUCTASE CHAIN 5"/>
    <property type="match status" value="1"/>
</dbReference>
<evidence type="ECO:0000256" key="2">
    <source>
        <dbReference type="ARBA" id="ARBA00022692"/>
    </source>
</evidence>
<dbReference type="PANTHER" id="PTHR42829:SF2">
    <property type="entry name" value="NADH-UBIQUINONE OXIDOREDUCTASE CHAIN 5"/>
    <property type="match status" value="1"/>
</dbReference>
<feature type="transmembrane region" description="Helical" evidence="6">
    <location>
        <begin position="355"/>
        <end position="375"/>
    </location>
</feature>
<gene>
    <name evidence="8" type="ORF">ACFQKB_03555</name>
</gene>
<name>A0ABW2CAR0_9ACTN</name>
<feature type="transmembrane region" description="Helical" evidence="6">
    <location>
        <begin position="485"/>
        <end position="507"/>
    </location>
</feature>
<dbReference type="InterPro" id="IPR001750">
    <property type="entry name" value="ND/Mrp_TM"/>
</dbReference>
<keyword evidence="4 6" id="KW-0472">Membrane</keyword>
<feature type="transmembrane region" description="Helical" evidence="6">
    <location>
        <begin position="64"/>
        <end position="90"/>
    </location>
</feature>
<sequence length="664" mass="66104">MIWALVATPLLAGGALLLCGRRADRYAPRAGVAVAAAVLALAVAAAAVRPRARFRFLPGWDSGLAVDGLSAAMAVTVAAITLAVLLYAAAGREHERAGVRVGVGDNGGGGEGEVREARFFGLMLVFAGAMLVAVTATDLVLLLMGWEVMGAMSYALIGYWWADGGRVRAAGVAFLTTRAGDLGLYAAAGLAVAGTAVAGTGAAGAGAAGAADGGAGPGAGALLLGGLAGTGEPWRDLVAAGIVVAALGKSAQLPFSFWLSRAMAGPSPVSALLHSATMVAAGAYLLLRLRPLLDATGWAGPLVAWAGALTALLLGAVALAQTDLKQLLAASTCAQIGFMVLGAGTGAVAGGTAHLVAHAAVKSLLFLCAGAWLAVLGTKDLDGLRGAARRHPVVGVAFAAGALALAGLPPLSLWITKDSVLAAARDVSPALYVLGLAASVLSSAYAAKALLAVWRPAPEPAPEPAHKPEPEPGASSGERVGALRVLPLPVLAVAACALGVLGLPGVAGPWRRALGVPGEHGPDASELAVSGVLAAATLAAVVAFAGRRTAPIASAWAFGWLGLERAVDVVVVRPVFGAARVLAAFDDRVVHGCVRGVARAGPWAAGLAARRVEVRVDGLVAAVGRGARRLAVLARRPQTGQVHTYYAQAAVLLAALVLIAVLIG</sequence>
<feature type="transmembrane region" description="Helical" evidence="6">
    <location>
        <begin position="119"/>
        <end position="144"/>
    </location>
</feature>
<accession>A0ABW2CAR0</accession>
<feature type="transmembrane region" description="Helical" evidence="6">
    <location>
        <begin position="33"/>
        <end position="52"/>
    </location>
</feature>
<dbReference type="Pfam" id="PF00361">
    <property type="entry name" value="Proton_antipo_M"/>
    <property type="match status" value="1"/>
</dbReference>
<proteinExistence type="predicted"/>
<comment type="subcellular location">
    <subcellularLocation>
        <location evidence="1">Endomembrane system</location>
        <topology evidence="1">Multi-pass membrane protein</topology>
    </subcellularLocation>
    <subcellularLocation>
        <location evidence="5">Membrane</location>
        <topology evidence="5">Multi-pass membrane protein</topology>
    </subcellularLocation>
</comment>
<evidence type="ECO:0000256" key="1">
    <source>
        <dbReference type="ARBA" id="ARBA00004127"/>
    </source>
</evidence>
<feature type="transmembrane region" description="Helical" evidence="6">
    <location>
        <begin position="327"/>
        <end position="349"/>
    </location>
</feature>
<keyword evidence="9" id="KW-1185">Reference proteome</keyword>
<feature type="transmembrane region" description="Helical" evidence="6">
    <location>
        <begin position="396"/>
        <end position="415"/>
    </location>
</feature>
<dbReference type="Gene3D" id="1.20.5.2700">
    <property type="match status" value="1"/>
</dbReference>
<feature type="transmembrane region" description="Helical" evidence="6">
    <location>
        <begin position="527"/>
        <end position="546"/>
    </location>
</feature>
<dbReference type="InterPro" id="IPR003945">
    <property type="entry name" value="NU5C-like"/>
</dbReference>
<feature type="domain" description="NADH:quinone oxidoreductase/Mrp antiporter transmembrane" evidence="7">
    <location>
        <begin position="136"/>
        <end position="441"/>
    </location>
</feature>
<protein>
    <submittedName>
        <fullName evidence="8">Proton-conducting transporter membrane subunit</fullName>
    </submittedName>
</protein>